<feature type="binding site" evidence="4">
    <location>
        <position position="168"/>
    </location>
    <ligand>
        <name>substrate</name>
    </ligand>
</feature>
<proteinExistence type="inferred from homology"/>
<dbReference type="EMBL" id="JAUCBP010000001">
    <property type="protein sequence ID" value="MDM7859262.1"/>
    <property type="molecule type" value="Genomic_DNA"/>
</dbReference>
<keyword evidence="6" id="KW-1185">Reference proteome</keyword>
<dbReference type="InterPro" id="IPR028978">
    <property type="entry name" value="Chorismate_lyase_/UTRA_dom_sf"/>
</dbReference>
<keyword evidence="4" id="KW-0670">Pyruvate</keyword>
<dbReference type="RefSeq" id="WP_289363181.1">
    <property type="nucleotide sequence ID" value="NZ_JAUCBP010000001.1"/>
</dbReference>
<sequence>MNCVTALSLDKPLELAIDWTDSTAVPVADPYLANWLMDTGSLTERLQSMCRQFNVQVLYHAQPVSSGDYVREVILWGDKQPWVYARSVIPVAINNGELLDLGTQPLGQRIFNDERFVRGNFELCQLDCESLGAGLPNELVSAFTDGMTALYGRRSMFQFLDTQMSVAEVFLPAAPAYIHQHKDSHG</sequence>
<evidence type="ECO:0000313" key="6">
    <source>
        <dbReference type="Proteomes" id="UP001234343"/>
    </source>
</evidence>
<evidence type="ECO:0000256" key="4">
    <source>
        <dbReference type="HAMAP-Rule" id="MF_01632"/>
    </source>
</evidence>
<organism evidence="5 6">
    <name type="scientific">Alteromonas arenosi</name>
    <dbReference type="NCBI Taxonomy" id="3055817"/>
    <lineage>
        <taxon>Bacteria</taxon>
        <taxon>Pseudomonadati</taxon>
        <taxon>Pseudomonadota</taxon>
        <taxon>Gammaproteobacteria</taxon>
        <taxon>Alteromonadales</taxon>
        <taxon>Alteromonadaceae</taxon>
        <taxon>Alteromonas/Salinimonas group</taxon>
        <taxon>Alteromonas</taxon>
    </lineage>
</organism>
<dbReference type="PANTHER" id="PTHR38683:SF1">
    <property type="entry name" value="CHORISMATE PYRUVATE-LYASE"/>
    <property type="match status" value="1"/>
</dbReference>
<dbReference type="Gene3D" id="3.40.1410.10">
    <property type="entry name" value="Chorismate lyase-like"/>
    <property type="match status" value="1"/>
</dbReference>
<keyword evidence="3 4" id="KW-0456">Lyase</keyword>
<comment type="caution">
    <text evidence="4">Lacks conserved residue(s) required for the propagation of feature annotation.</text>
</comment>
<dbReference type="Pfam" id="PF04345">
    <property type="entry name" value="Chor_lyase"/>
    <property type="match status" value="1"/>
</dbReference>
<name>A0ABT7SUN0_9ALTE</name>
<accession>A0ABT7SUN0</accession>
<comment type="function">
    <text evidence="4">Removes the pyruvyl group from chorismate, with concomitant aromatization of the ring, to provide 4-hydroxybenzoate (4HB) for the ubiquinone pathway.</text>
</comment>
<gene>
    <name evidence="4" type="primary">ubiC</name>
    <name evidence="5" type="ORF">QTP81_01415</name>
</gene>
<evidence type="ECO:0000313" key="5">
    <source>
        <dbReference type="EMBL" id="MDM7859262.1"/>
    </source>
</evidence>
<evidence type="ECO:0000256" key="3">
    <source>
        <dbReference type="ARBA" id="ARBA00023239"/>
    </source>
</evidence>
<dbReference type="PANTHER" id="PTHR38683">
    <property type="entry name" value="CHORISMATE PYRUVATE-LYASE"/>
    <property type="match status" value="1"/>
</dbReference>
<keyword evidence="2 4" id="KW-0831">Ubiquinone biosynthesis</keyword>
<dbReference type="EC" id="4.1.3.40" evidence="4"/>
<feature type="binding site" evidence="4">
    <location>
        <position position="106"/>
    </location>
    <ligand>
        <name>substrate</name>
    </ligand>
</feature>
<dbReference type="HAMAP" id="MF_01632">
    <property type="entry name" value="UbiC"/>
    <property type="match status" value="1"/>
</dbReference>
<dbReference type="GO" id="GO:0008813">
    <property type="term" value="F:chorismate lyase activity"/>
    <property type="evidence" value="ECO:0007669"/>
    <property type="project" value="UniProtKB-EC"/>
</dbReference>
<comment type="similarity">
    <text evidence="4">Belongs to the UbiC family.</text>
</comment>
<keyword evidence="1 4" id="KW-0963">Cytoplasm</keyword>
<dbReference type="Proteomes" id="UP001234343">
    <property type="component" value="Unassembled WGS sequence"/>
</dbReference>
<comment type="pathway">
    <text evidence="4">Cofactor biosynthesis; ubiquinone biosynthesis.</text>
</comment>
<feature type="binding site" evidence="4">
    <location>
        <position position="71"/>
    </location>
    <ligand>
        <name>substrate</name>
    </ligand>
</feature>
<reference evidence="5 6" key="1">
    <citation type="submission" date="2023-06" db="EMBL/GenBank/DDBJ databases">
        <title>Alteromonas sp. ASW11-36 isolated from intertidal sand.</title>
        <authorList>
            <person name="Li Y."/>
        </authorList>
    </citation>
    <scope>NUCLEOTIDE SEQUENCE [LARGE SCALE GENOMIC DNA]</scope>
    <source>
        <strain evidence="5 6">ASW11-36</strain>
    </source>
</reference>
<evidence type="ECO:0000256" key="1">
    <source>
        <dbReference type="ARBA" id="ARBA00022490"/>
    </source>
</evidence>
<comment type="caution">
    <text evidence="5">The sequence shown here is derived from an EMBL/GenBank/DDBJ whole genome shotgun (WGS) entry which is preliminary data.</text>
</comment>
<dbReference type="InterPro" id="IPR007440">
    <property type="entry name" value="Chorismate--pyruvate_lyase"/>
</dbReference>
<dbReference type="SUPFAM" id="SSF64288">
    <property type="entry name" value="Chorismate lyase-like"/>
    <property type="match status" value="1"/>
</dbReference>
<evidence type="ECO:0000256" key="2">
    <source>
        <dbReference type="ARBA" id="ARBA00022688"/>
    </source>
</evidence>
<comment type="subcellular location">
    <subcellularLocation>
        <location evidence="4">Cytoplasm</location>
    </subcellularLocation>
</comment>
<comment type="catalytic activity">
    <reaction evidence="4">
        <text>chorismate = 4-hydroxybenzoate + pyruvate</text>
        <dbReference type="Rhea" id="RHEA:16505"/>
        <dbReference type="ChEBI" id="CHEBI:15361"/>
        <dbReference type="ChEBI" id="CHEBI:17879"/>
        <dbReference type="ChEBI" id="CHEBI:29748"/>
        <dbReference type="EC" id="4.1.3.40"/>
    </reaction>
</comment>
<protein>
    <recommendedName>
        <fullName evidence="4">Probable chorismate pyruvate-lyase</fullName>
        <shortName evidence="4">CL</shortName>
        <shortName evidence="4">CPL</shortName>
        <ecNumber evidence="4">4.1.3.40</ecNumber>
    </recommendedName>
</protein>